<protein>
    <submittedName>
        <fullName evidence="1">Uncharacterized protein</fullName>
    </submittedName>
</protein>
<comment type="caution">
    <text evidence="1">The sequence shown here is derived from an EMBL/GenBank/DDBJ whole genome shotgun (WGS) entry which is preliminary data.</text>
</comment>
<evidence type="ECO:0000313" key="1">
    <source>
        <dbReference type="EMBL" id="KAJ8683819.1"/>
    </source>
</evidence>
<sequence length="2457" mass="274900">MGSQTLEILRQGIWASLTGGWFYDPHLDVFSNTFHLYIWLFLLCLPFTIYLYFPSTLYVWLSYCSTIITIFGTIKCINHALHRVYDTTECLEESNRNISQKKLESEKKRDSRTKRREQPQDQDFLGIELQVLNGKTDTPPFECSSRISYTELNAENADADSITSDYMKDKPNSTIDLKVEIHRKNSSESSEGAVQLNKPIVTSINVHEAELVSEQDHEQHYGYRMRDQRPASPEYPGPSVKSCSRARKFCRHASEDSRTRYPKSNNLGKTGSESQIKQTSSMELEQPEDYQCWKYIQSVRGLNSNSIPMDEQLLNDHPQSLEVISVVSKSDADDRSKIPSHPHSHKVISKMPHQQLVHPQSLETIRASSKMANPTDDNNLPLHPQSLETINSKKALPQNTLRRNQLQLLPYHSCGSEIVHPIAEQSDEQTPAESSGRYHSQESSSPLLTHKETDDKMTRYIVDTTADNDSANSRDVLLEDQKSVTERRFSNTSQSSGDLSDGERRREEKKIKLKQADESNLTGSIVGFEWLFANGEGEPWTDKILWTSEKSDDTDASNGTQAPIPDYTANKEQDSSSSSTTTPNQENEVRHKLLPTRADVDSKRHQGAIPKQSRSRTSGSHGQSSKKSHSSNNHGKSSSSSNNNHSSSSGGRSGPTGKRKNRNSDHVDSRGVGSSIEAALDVALATANANNDKAVVVAPPDWKLRVKLPVSSFRERRHRAHGLSFYDLDTEARIWGPPRCHQPNCQADGGSNHELSTLPRIPPPPPRIKAPSWALAADMPCHPGPSDPVAAAAAAAAFVNANSVPAPGTSRLTRAPNDMRSSRFRYKRLHRTNRARRRPRPNQSSHPEQDYMALMRFLYHIRTNPDAPDLDSMHYCRDDDGRWMAYALDEKMASASMSPAVLASSSEALSSTPSFLPREYNEKLFNSLLRQHLNPNLYYEGNYDLPDLPDLSNNSYSSLSLNSAGLAVVVDTPGVPSPPVLSSPIKHPGCMSEHPGRPNDHIIPGQPRLQGPLPLALGPPGGLGGPGMVPPHGVPGAALQEAAGLRPPHHRLLLTDSLADRNRRLQSLLDNLDSSGAAPAGPLDIAGNQILPTVAVPMNNEHLSWNCLINEFIGFDEPRSLKNGRKRHYYKWKIGKLPNIKVRFDRLYLLALLDRNLTMLETIVSTMLAGAVAGFGLLILQQGFYRDIFAFLFCFVTAGCQYSLLKSVQPDAASPTHGFNRIIMYSRPIYFILCTSIILILDASVKSYKGLDFRIYGLQIFDYNILVQMRSILLIFLLCFPLIFSMGLFPQINTFLMYLCEHMDIHIFGGNATTSLVSSIYCLCRSVITVVALYGFAYGALMEPKSSQHILFSIFVGLLVAVSYHLSRSSSDPSVIWDIVKTNLWPPEVYLEEKQSQAVEHASKPNTSADPASTPNPNNSTSHKSSKSKSSSKKKDMKIVVGEQLSDSELFDPLPQKLRSTVKARLKNDVIVCFVIGILSFAIHASTVFTALQPEISPVLWTFTGILGLLLHYIMPQLRKQLPWLCLARPVLRSFEYSQFEVREPVKIMWFEKFYVYLCFFERNILYPVVFLAALTECSPEISKNYGPSIGALIIVVCGLKSLRSAYSDPSTRYLVLVFSVLLFQIDFYGRSETFLVDYFFTAIAFAKIHELLLKIQFIVTYIAPWQITWGSAFHAFAQPFSVPHSAMLFLQAGISAVLSTPLNPLLGSAIFISSYVRPVKFWERDYKTRRVDHSNTRMSLHLERNLGADDNNLNSIFYEQLTRSLQHSLYGDLALGRWGALEQGDCFLLASEYLNCLVHIVQLGNGLVTFQLRGLEFRGTYCQQREVEAISEGIEDNDNCCCCEIGHSSHVLSVNAAFSQRWLAWEVASAKYVLEGYSISDNSAGSMLQVFDFRKVLVTYYVKSIVFYAIKSPKLKQWLEDQDIVDALKQTLEKHFVDLDPVFNMNIDEDFDFRASGITRSSFCNVYLDWIQFCASKADKSLERSRESCLVSLCLALSLLGRRVLGAASHNTVSSVEFFLYGLHALFKGDFRITSIRDEWVLHDVDLLRSVVAKGVRMALKLHQDHFMSPDTYEEASALYEAIDNHDRNIVISHEADPLWRNAILSGAPSLLALRHALYDDIDEYKVIMLNKRFLSFRVIKMNRECVRGLWAGQQQELVFLRNRNPERGSIQNAKQALRNIINSSCDQPIGYPIYVSPLTTSYADTNEQLCSIIGGPLSLSAMKNNILRVWRRVRKRCGQGCSSGGTGSQDDGGFSNDGVYAMTTYNIHTGYSQSGHNTSGSQSMESGCQMSSSTGRGSLGRANTSSVGGTCRGSLASMGKPTSSTLASLAGLLSSGDLKPEPKGETSFSAKVEKEEVLQRVRIMDPNHVYDAINLGRRIDVIWPDERMRQMGGRSGWQHWVPERGMEGCVVHRWSPNHRDPNRRSHVDKVILLVRIDDKYVPIAEQGVRDLGAEV</sequence>
<reference evidence="1" key="1">
    <citation type="submission" date="2023-04" db="EMBL/GenBank/DDBJ databases">
        <title>A chromosome-level genome assembly of the parasitoid wasp Eretmocerus hayati.</title>
        <authorList>
            <person name="Zhong Y."/>
            <person name="Liu S."/>
            <person name="Liu Y."/>
        </authorList>
    </citation>
    <scope>NUCLEOTIDE SEQUENCE</scope>
    <source>
        <strain evidence="1">ZJU_SS_LIU_2023</strain>
    </source>
</reference>
<accession>A0ACC2PKK7</accession>
<dbReference type="Proteomes" id="UP001239111">
    <property type="component" value="Chromosome 1"/>
</dbReference>
<dbReference type="EMBL" id="CM056741">
    <property type="protein sequence ID" value="KAJ8683819.1"/>
    <property type="molecule type" value="Genomic_DNA"/>
</dbReference>
<name>A0ACC2PKK7_9HYME</name>
<evidence type="ECO:0000313" key="2">
    <source>
        <dbReference type="Proteomes" id="UP001239111"/>
    </source>
</evidence>
<gene>
    <name evidence="1" type="ORF">QAD02_019611</name>
</gene>
<keyword evidence="2" id="KW-1185">Reference proteome</keyword>
<proteinExistence type="predicted"/>
<organism evidence="1 2">
    <name type="scientific">Eretmocerus hayati</name>
    <dbReference type="NCBI Taxonomy" id="131215"/>
    <lineage>
        <taxon>Eukaryota</taxon>
        <taxon>Metazoa</taxon>
        <taxon>Ecdysozoa</taxon>
        <taxon>Arthropoda</taxon>
        <taxon>Hexapoda</taxon>
        <taxon>Insecta</taxon>
        <taxon>Pterygota</taxon>
        <taxon>Neoptera</taxon>
        <taxon>Endopterygota</taxon>
        <taxon>Hymenoptera</taxon>
        <taxon>Apocrita</taxon>
        <taxon>Proctotrupomorpha</taxon>
        <taxon>Chalcidoidea</taxon>
        <taxon>Aphelinidae</taxon>
        <taxon>Aphelininae</taxon>
        <taxon>Eretmocerus</taxon>
    </lineage>
</organism>